<dbReference type="Proteomes" id="UP000295375">
    <property type="component" value="Unassembled WGS sequence"/>
</dbReference>
<feature type="transmembrane region" description="Helical" evidence="7">
    <location>
        <begin position="405"/>
        <end position="426"/>
    </location>
</feature>
<feature type="transmembrane region" description="Helical" evidence="7">
    <location>
        <begin position="156"/>
        <end position="176"/>
    </location>
</feature>
<evidence type="ECO:0000256" key="7">
    <source>
        <dbReference type="SAM" id="Phobius"/>
    </source>
</evidence>
<keyword evidence="9" id="KW-1185">Reference proteome</keyword>
<dbReference type="RefSeq" id="WP_133593219.1">
    <property type="nucleotide sequence ID" value="NZ_CP037953.1"/>
</dbReference>
<proteinExistence type="inferred from homology"/>
<evidence type="ECO:0000256" key="6">
    <source>
        <dbReference type="ARBA" id="ARBA00023136"/>
    </source>
</evidence>
<evidence type="ECO:0000256" key="2">
    <source>
        <dbReference type="ARBA" id="ARBA00008929"/>
    </source>
</evidence>
<reference evidence="8 9" key="1">
    <citation type="submission" date="2019-03" db="EMBL/GenBank/DDBJ databases">
        <title>Genomic Encyclopedia of Type Strains, Phase IV (KMG-IV): sequencing the most valuable type-strain genomes for metagenomic binning, comparative biology and taxonomic classification.</title>
        <authorList>
            <person name="Goeker M."/>
        </authorList>
    </citation>
    <scope>NUCLEOTIDE SEQUENCE [LARGE SCALE GENOMIC DNA]</scope>
    <source>
        <strain evidence="8 9">DSM 103792</strain>
    </source>
</reference>
<protein>
    <submittedName>
        <fullName evidence="8">Molybdopterin-containing oxidoreductase family membrane subunit</fullName>
    </submittedName>
</protein>
<organism evidence="8 9">
    <name type="scientific">Permianibacter aggregans</name>
    <dbReference type="NCBI Taxonomy" id="1510150"/>
    <lineage>
        <taxon>Bacteria</taxon>
        <taxon>Pseudomonadati</taxon>
        <taxon>Pseudomonadota</taxon>
        <taxon>Gammaproteobacteria</taxon>
        <taxon>Pseudomonadales</taxon>
        <taxon>Pseudomonadaceae</taxon>
        <taxon>Permianibacter</taxon>
    </lineage>
</organism>
<keyword evidence="5 7" id="KW-1133">Transmembrane helix</keyword>
<keyword evidence="3" id="KW-1003">Cell membrane</keyword>
<dbReference type="PANTHER" id="PTHR43044">
    <property type="match status" value="1"/>
</dbReference>
<feature type="transmembrane region" description="Helical" evidence="7">
    <location>
        <begin position="256"/>
        <end position="276"/>
    </location>
</feature>
<dbReference type="EMBL" id="SNYM01000024">
    <property type="protein sequence ID" value="TDQ44558.1"/>
    <property type="molecule type" value="Genomic_DNA"/>
</dbReference>
<dbReference type="PANTHER" id="PTHR43044:SF2">
    <property type="entry name" value="POLYSULPHIDE REDUCTASE NRFD"/>
    <property type="match status" value="1"/>
</dbReference>
<feature type="transmembrane region" description="Helical" evidence="7">
    <location>
        <begin position="338"/>
        <end position="356"/>
    </location>
</feature>
<dbReference type="OrthoDB" id="9806499at2"/>
<feature type="transmembrane region" description="Helical" evidence="7">
    <location>
        <begin position="74"/>
        <end position="96"/>
    </location>
</feature>
<evidence type="ECO:0000256" key="3">
    <source>
        <dbReference type="ARBA" id="ARBA00022475"/>
    </source>
</evidence>
<name>A0A4R6UCZ8_9GAMM</name>
<sequence length="453" mass="51847">MNRVGNQTPDETPPKLADVNRDVIRTLTETTPLYWWTFGIAVMVAVLCFTLPWAYQLVTGIGVAGMNRPVIWGSYISCFIFWIGLSHSGTLLSAVLHITGSQWRKAIYRSAEAMTLFSLVVAVIFVLVHVGRPWFVYWTIPYPNQRELWPNFRSPLLFDVTAITTYMTASATFLFVGSIPDFAAARDGTIGWRHSMYRVLSLGWRGTQKEWKHLGWAYTFFAVLVIPLAVSVHSIVSWDLALSIVPGFHQTIFAPYFVVGAIYSGTAGIVTVMYFLRKYYHLERYILPSHFDKLGRLLLVLSLLWTYINIVELTTGWFSHHSFELEFIDYRLTGAWAPIYWSMIAFCAVLPLSLISSRVRTNLNVMLVLSIFINAGMLFERFIIITTSLPRKYLPNTWADYAPTWVEYSIMLGSLAIFVTLFLIFVKIVPSMSIYEVKEELLHNAKHQQENKP</sequence>
<evidence type="ECO:0000313" key="8">
    <source>
        <dbReference type="EMBL" id="TDQ44558.1"/>
    </source>
</evidence>
<keyword evidence="4 7" id="KW-0812">Transmembrane</keyword>
<evidence type="ECO:0000256" key="1">
    <source>
        <dbReference type="ARBA" id="ARBA00004651"/>
    </source>
</evidence>
<accession>A0A4R6UCZ8</accession>
<comment type="subcellular location">
    <subcellularLocation>
        <location evidence="1">Cell membrane</location>
        <topology evidence="1">Multi-pass membrane protein</topology>
    </subcellularLocation>
</comment>
<evidence type="ECO:0000256" key="4">
    <source>
        <dbReference type="ARBA" id="ARBA00022692"/>
    </source>
</evidence>
<evidence type="ECO:0000313" key="9">
    <source>
        <dbReference type="Proteomes" id="UP000295375"/>
    </source>
</evidence>
<dbReference type="InterPro" id="IPR005614">
    <property type="entry name" value="NrfD-like"/>
</dbReference>
<feature type="transmembrane region" description="Helical" evidence="7">
    <location>
        <begin position="363"/>
        <end position="385"/>
    </location>
</feature>
<comment type="caution">
    <text evidence="8">The sequence shown here is derived from an EMBL/GenBank/DDBJ whole genome shotgun (WGS) entry which is preliminary data.</text>
</comment>
<evidence type="ECO:0000256" key="5">
    <source>
        <dbReference type="ARBA" id="ARBA00022989"/>
    </source>
</evidence>
<feature type="transmembrane region" description="Helical" evidence="7">
    <location>
        <begin position="297"/>
        <end position="318"/>
    </location>
</feature>
<dbReference type="GO" id="GO:0005886">
    <property type="term" value="C:plasma membrane"/>
    <property type="evidence" value="ECO:0007669"/>
    <property type="project" value="UniProtKB-SubCell"/>
</dbReference>
<gene>
    <name evidence="8" type="ORF">EV696_12440</name>
</gene>
<keyword evidence="6 7" id="KW-0472">Membrane</keyword>
<feature type="transmembrane region" description="Helical" evidence="7">
    <location>
        <begin position="215"/>
        <end position="236"/>
    </location>
</feature>
<dbReference type="Pfam" id="PF03916">
    <property type="entry name" value="NrfD"/>
    <property type="match status" value="1"/>
</dbReference>
<feature type="transmembrane region" description="Helical" evidence="7">
    <location>
        <begin position="33"/>
        <end position="54"/>
    </location>
</feature>
<dbReference type="AlphaFoldDB" id="A0A4R6UCZ8"/>
<comment type="similarity">
    <text evidence="2">Belongs to the NrfD family.</text>
</comment>
<feature type="transmembrane region" description="Helical" evidence="7">
    <location>
        <begin position="116"/>
        <end position="136"/>
    </location>
</feature>